<dbReference type="SMART" id="SM00858">
    <property type="entry name" value="SAF"/>
    <property type="match status" value="1"/>
</dbReference>
<protein>
    <recommendedName>
        <fullName evidence="2">SAF domain-containing protein</fullName>
    </recommendedName>
</protein>
<sequence length="100" mass="11066">MTDKRFVLLHASDNVLVCCARVTAGESVMLEGKSVTLHTEINVGHKVARVNIAKGARIIKYGAPIGSATDDIAFSRHVHLHNMKSDYIPSHTRESKQREE</sequence>
<name>A0A7W4Z931_9GAMM</name>
<evidence type="ECO:0000313" key="4">
    <source>
        <dbReference type="Proteomes" id="UP000535937"/>
    </source>
</evidence>
<dbReference type="GO" id="GO:0016829">
    <property type="term" value="F:lyase activity"/>
    <property type="evidence" value="ECO:0007669"/>
    <property type="project" value="UniProtKB-KW"/>
</dbReference>
<reference evidence="3 4" key="1">
    <citation type="submission" date="2020-08" db="EMBL/GenBank/DDBJ databases">
        <title>Genomic Encyclopedia of Type Strains, Phase III (KMG-III): the genomes of soil and plant-associated and newly described type strains.</title>
        <authorList>
            <person name="Whitman W."/>
        </authorList>
    </citation>
    <scope>NUCLEOTIDE SEQUENCE [LARGE SCALE GENOMIC DNA]</scope>
    <source>
        <strain evidence="3 4">CECT 8799</strain>
    </source>
</reference>
<dbReference type="RefSeq" id="WP_183459391.1">
    <property type="nucleotide sequence ID" value="NZ_JACHWZ010000008.1"/>
</dbReference>
<evidence type="ECO:0000259" key="2">
    <source>
        <dbReference type="SMART" id="SM00858"/>
    </source>
</evidence>
<gene>
    <name evidence="3" type="ORF">FHS09_002045</name>
</gene>
<dbReference type="GO" id="GO:0019698">
    <property type="term" value="P:D-galacturonate catabolic process"/>
    <property type="evidence" value="ECO:0007669"/>
    <property type="project" value="TreeGrafter"/>
</dbReference>
<evidence type="ECO:0000313" key="3">
    <source>
        <dbReference type="EMBL" id="MBB3061212.1"/>
    </source>
</evidence>
<feature type="domain" description="SAF" evidence="2">
    <location>
        <begin position="13"/>
        <end position="84"/>
    </location>
</feature>
<dbReference type="CDD" id="cd11613">
    <property type="entry name" value="SAF_AH_GD"/>
    <property type="match status" value="1"/>
</dbReference>
<dbReference type="InterPro" id="IPR052172">
    <property type="entry name" value="UxaA_altronate/galactarate_dh"/>
</dbReference>
<dbReference type="InterPro" id="IPR013974">
    <property type="entry name" value="SAF"/>
</dbReference>
<dbReference type="InterPro" id="IPR044144">
    <property type="entry name" value="SAF_UxaA/GarD"/>
</dbReference>
<dbReference type="Gene3D" id="2.30.130.110">
    <property type="match status" value="1"/>
</dbReference>
<dbReference type="AlphaFoldDB" id="A0A7W4Z931"/>
<comment type="caution">
    <text evidence="3">The sequence shown here is derived from an EMBL/GenBank/DDBJ whole genome shotgun (WGS) entry which is preliminary data.</text>
</comment>
<accession>A0A7W4Z931</accession>
<evidence type="ECO:0000256" key="1">
    <source>
        <dbReference type="ARBA" id="ARBA00023239"/>
    </source>
</evidence>
<dbReference type="EMBL" id="JACHWZ010000008">
    <property type="protein sequence ID" value="MBB3061212.1"/>
    <property type="molecule type" value="Genomic_DNA"/>
</dbReference>
<keyword evidence="4" id="KW-1185">Reference proteome</keyword>
<dbReference type="PANTHER" id="PTHR30536:SF5">
    <property type="entry name" value="ALTRONATE DEHYDRATASE"/>
    <property type="match status" value="1"/>
</dbReference>
<dbReference type="Proteomes" id="UP000535937">
    <property type="component" value="Unassembled WGS sequence"/>
</dbReference>
<keyword evidence="1" id="KW-0456">Lyase</keyword>
<proteinExistence type="predicted"/>
<organism evidence="3 4">
    <name type="scientific">Microbulbifer rhizosphaerae</name>
    <dbReference type="NCBI Taxonomy" id="1562603"/>
    <lineage>
        <taxon>Bacteria</taxon>
        <taxon>Pseudomonadati</taxon>
        <taxon>Pseudomonadota</taxon>
        <taxon>Gammaproteobacteria</taxon>
        <taxon>Cellvibrionales</taxon>
        <taxon>Microbulbiferaceae</taxon>
        <taxon>Microbulbifer</taxon>
    </lineage>
</organism>
<dbReference type="PANTHER" id="PTHR30536">
    <property type="entry name" value="ALTRONATE/GALACTARATE DEHYDRATASE"/>
    <property type="match status" value="1"/>
</dbReference>